<gene>
    <name evidence="2" type="ORF">AWU65_11295</name>
</gene>
<dbReference type="PANTHER" id="PTHR43072">
    <property type="entry name" value="N-ACETYLTRANSFERASE"/>
    <property type="match status" value="1"/>
</dbReference>
<protein>
    <submittedName>
        <fullName evidence="2">GCN5 family acetyltransferase</fullName>
    </submittedName>
</protein>
<proteinExistence type="predicted"/>
<keyword evidence="3" id="KW-1185">Reference proteome</keyword>
<evidence type="ECO:0000313" key="3">
    <source>
        <dbReference type="Proteomes" id="UP000076796"/>
    </source>
</evidence>
<sequence>MEITIIPLDESHIPKVKGLIAGYLNSSSNPVDELNPSPKQLEQCEQILYRFTNGSSAYCYLAKKDHEYIGFIILSWSFSISKGYPVLRIEALYSSAKHRNKGIGRKLMEHAIKLAISNKATRLQLETDDDNAPARTLYKQLGFKLIQGKGVYMSFL</sequence>
<dbReference type="InterPro" id="IPR000182">
    <property type="entry name" value="GNAT_dom"/>
</dbReference>
<name>A0A163J9W6_9BACL</name>
<dbReference type="EMBL" id="LWMH01000001">
    <property type="protein sequence ID" value="KZS46458.1"/>
    <property type="molecule type" value="Genomic_DNA"/>
</dbReference>
<dbReference type="AlphaFoldDB" id="A0A163J9W6"/>
<dbReference type="OrthoDB" id="2900974at2"/>
<evidence type="ECO:0000259" key="1">
    <source>
        <dbReference type="PROSITE" id="PS51186"/>
    </source>
</evidence>
<evidence type="ECO:0000313" key="2">
    <source>
        <dbReference type="EMBL" id="KZS46458.1"/>
    </source>
</evidence>
<dbReference type="GO" id="GO:0016747">
    <property type="term" value="F:acyltransferase activity, transferring groups other than amino-acyl groups"/>
    <property type="evidence" value="ECO:0007669"/>
    <property type="project" value="InterPro"/>
</dbReference>
<dbReference type="CDD" id="cd04301">
    <property type="entry name" value="NAT_SF"/>
    <property type="match status" value="1"/>
</dbReference>
<dbReference type="SUPFAM" id="SSF55729">
    <property type="entry name" value="Acyl-CoA N-acyltransferases (Nat)"/>
    <property type="match status" value="1"/>
</dbReference>
<dbReference type="RefSeq" id="WP_063478326.1">
    <property type="nucleotide sequence ID" value="NZ_CP147845.1"/>
</dbReference>
<accession>A0A163J9W6</accession>
<feature type="domain" description="N-acetyltransferase" evidence="1">
    <location>
        <begin position="3"/>
        <end position="156"/>
    </location>
</feature>
<keyword evidence="2" id="KW-0808">Transferase</keyword>
<dbReference type="InterPro" id="IPR016181">
    <property type="entry name" value="Acyl_CoA_acyltransferase"/>
</dbReference>
<dbReference type="Gene3D" id="3.40.630.30">
    <property type="match status" value="1"/>
</dbReference>
<dbReference type="GeneID" id="97558227"/>
<comment type="caution">
    <text evidence="2">The sequence shown here is derived from an EMBL/GenBank/DDBJ whole genome shotgun (WGS) entry which is preliminary data.</text>
</comment>
<reference evidence="2" key="1">
    <citation type="journal article" date="2016" name="Genome Announc.">
        <title>Draft genomes of two strains of Paenibacillus glucanolyticus with capability to degrade lignocellulose.</title>
        <authorList>
            <person name="Mathews S.L."/>
            <person name="Pawlak J."/>
            <person name="Grunden A.M."/>
        </authorList>
    </citation>
    <scope>NUCLEOTIDE SEQUENCE [LARGE SCALE GENOMIC DNA]</scope>
    <source>
        <strain evidence="2">SLM1</strain>
    </source>
</reference>
<dbReference type="Proteomes" id="UP000076796">
    <property type="component" value="Unassembled WGS sequence"/>
</dbReference>
<dbReference type="PROSITE" id="PS51186">
    <property type="entry name" value="GNAT"/>
    <property type="match status" value="1"/>
</dbReference>
<dbReference type="Pfam" id="PF00583">
    <property type="entry name" value="Acetyltransf_1"/>
    <property type="match status" value="1"/>
</dbReference>
<organism evidence="2 3">
    <name type="scientific">Paenibacillus glucanolyticus</name>
    <dbReference type="NCBI Taxonomy" id="59843"/>
    <lineage>
        <taxon>Bacteria</taxon>
        <taxon>Bacillati</taxon>
        <taxon>Bacillota</taxon>
        <taxon>Bacilli</taxon>
        <taxon>Bacillales</taxon>
        <taxon>Paenibacillaceae</taxon>
        <taxon>Paenibacillus</taxon>
    </lineage>
</organism>